<comment type="caution">
    <text evidence="1">The sequence shown here is derived from an EMBL/GenBank/DDBJ whole genome shotgun (WGS) entry which is preliminary data.</text>
</comment>
<accession>A0ACC1RW04</accession>
<keyword evidence="2" id="KW-1185">Reference proteome</keyword>
<proteinExistence type="predicted"/>
<reference evidence="1" key="1">
    <citation type="submission" date="2022-07" db="EMBL/GenBank/DDBJ databases">
        <title>Genome Sequence of Phlebia brevispora.</title>
        <authorList>
            <person name="Buettner E."/>
        </authorList>
    </citation>
    <scope>NUCLEOTIDE SEQUENCE</scope>
    <source>
        <strain evidence="1">MPL23</strain>
    </source>
</reference>
<dbReference type="EMBL" id="JANHOG010002130">
    <property type="protein sequence ID" value="KAJ3526882.1"/>
    <property type="molecule type" value="Genomic_DNA"/>
</dbReference>
<organism evidence="1 2">
    <name type="scientific">Phlebia brevispora</name>
    <dbReference type="NCBI Taxonomy" id="194682"/>
    <lineage>
        <taxon>Eukaryota</taxon>
        <taxon>Fungi</taxon>
        <taxon>Dikarya</taxon>
        <taxon>Basidiomycota</taxon>
        <taxon>Agaricomycotina</taxon>
        <taxon>Agaricomycetes</taxon>
        <taxon>Polyporales</taxon>
        <taxon>Meruliaceae</taxon>
        <taxon>Phlebia</taxon>
    </lineage>
</organism>
<dbReference type="Proteomes" id="UP001148662">
    <property type="component" value="Unassembled WGS sequence"/>
</dbReference>
<protein>
    <submittedName>
        <fullName evidence="1">Uncharacterized protein</fullName>
    </submittedName>
</protein>
<evidence type="ECO:0000313" key="1">
    <source>
        <dbReference type="EMBL" id="KAJ3526882.1"/>
    </source>
</evidence>
<evidence type="ECO:0000313" key="2">
    <source>
        <dbReference type="Proteomes" id="UP001148662"/>
    </source>
</evidence>
<gene>
    <name evidence="1" type="ORF">NM688_g8203</name>
</gene>
<name>A0ACC1RW04_9APHY</name>
<sequence>MRYYEQKYPEVDELVMVQVRQIAEMGAYVKLLEYDNIEGMILLSELSRRRIRSIQKLIRVGRNEVVVVLRVDKEKGYIDLSKRRVSPEDIIKCEERYMKSKTVASIMRHVASKVPAIGADGQEIAPSAEAEEKERETKRSRRAHKKEGIEEDVLEEAVGLGGPANSSEEERLEQLYDQIAWPLGKIYGHPYDAFKLALTEPDVVFGQLETPMQPATRNILMSTIARRLTPQPIKLRADIELQCYTPAGIDAIKKALRAGEKQSTDAVPIKAKLVAPPLYVLSTNATDKFAAVERLERSIEAIQNAIEKQGGTLVVKMKPKAVSENEEQDLAQLMAKAGEENAEVSGDEDDEELISHVSHLHSYINKHFCFRSESPRRQYVHVSQPARRRHTPPATMLDQIKCSELSSAQRRHLLDPFLVKVNSLRAFLASRRNFTVADHPGVCTVFNNATITVSAAIDIRHPTLVIAHTHWARMDIYTDTVEIIKFVRLVYEKFDDYREADKTIYGTLKCLRTVELDLELFEEYLKRTQYTLTLPEGSQDNIRAALDKLKDLVRELHEKVPARATVTTKIVWVAWKKNRAEGLIEELRAWDSQMKGTFFMLDMVKRGRCVSATESTPSMSLQRRGHRNSL</sequence>